<organism evidence="1 2">
    <name type="scientific">Panicum miliaceum</name>
    <name type="common">Proso millet</name>
    <name type="synonym">Broomcorn millet</name>
    <dbReference type="NCBI Taxonomy" id="4540"/>
    <lineage>
        <taxon>Eukaryota</taxon>
        <taxon>Viridiplantae</taxon>
        <taxon>Streptophyta</taxon>
        <taxon>Embryophyta</taxon>
        <taxon>Tracheophyta</taxon>
        <taxon>Spermatophyta</taxon>
        <taxon>Magnoliopsida</taxon>
        <taxon>Liliopsida</taxon>
        <taxon>Poales</taxon>
        <taxon>Poaceae</taxon>
        <taxon>PACMAD clade</taxon>
        <taxon>Panicoideae</taxon>
        <taxon>Panicodae</taxon>
        <taxon>Paniceae</taxon>
        <taxon>Panicinae</taxon>
        <taxon>Panicum</taxon>
        <taxon>Panicum sect. Panicum</taxon>
    </lineage>
</organism>
<name>A0A3L6PGA5_PANMI</name>
<reference evidence="2" key="1">
    <citation type="journal article" date="2019" name="Nat. Commun.">
        <title>The genome of broomcorn millet.</title>
        <authorList>
            <person name="Zou C."/>
            <person name="Miki D."/>
            <person name="Li D."/>
            <person name="Tang Q."/>
            <person name="Xiao L."/>
            <person name="Rajput S."/>
            <person name="Deng P."/>
            <person name="Jia W."/>
            <person name="Huang R."/>
            <person name="Zhang M."/>
            <person name="Sun Y."/>
            <person name="Hu J."/>
            <person name="Fu X."/>
            <person name="Schnable P.S."/>
            <person name="Li F."/>
            <person name="Zhang H."/>
            <person name="Feng B."/>
            <person name="Zhu X."/>
            <person name="Liu R."/>
            <person name="Schnable J.C."/>
            <person name="Zhu J.-K."/>
            <person name="Zhang H."/>
        </authorList>
    </citation>
    <scope>NUCLEOTIDE SEQUENCE [LARGE SCALE GENOMIC DNA]</scope>
</reference>
<keyword evidence="2" id="KW-1185">Reference proteome</keyword>
<evidence type="ECO:0000313" key="1">
    <source>
        <dbReference type="EMBL" id="RLM55868.1"/>
    </source>
</evidence>
<dbReference type="AlphaFoldDB" id="A0A3L6PGA5"/>
<sequence length="239" mass="25549">MSRDWRRGFRDGSSAAAAWHRGRGGQARCAGDGAWGRAMLGRDASPALSPTAACGCGLAQRLRRPGKVCRRWRVGAGRCSACLPFRDTEVTRRPSGRSGGRSRSWTRSRSVSSRSCAASGAPARYASACVSHRWLRLLAGIRASKAVLAPPTPAVLDLNMEYLGSEDDDDEADLMGHDGDARERTFEGKEATDARLMAMAVAGRLAAVFVCGSHSARGITDEGQRGQFFLFSKSVTRGG</sequence>
<gene>
    <name evidence="1" type="ORF">C2845_PM10G09220</name>
</gene>
<dbReference type="EMBL" id="PQIB02000018">
    <property type="protein sequence ID" value="RLM55868.1"/>
    <property type="molecule type" value="Genomic_DNA"/>
</dbReference>
<dbReference type="Proteomes" id="UP000275267">
    <property type="component" value="Unassembled WGS sequence"/>
</dbReference>
<dbReference type="OrthoDB" id="1738393at2759"/>
<evidence type="ECO:0000313" key="2">
    <source>
        <dbReference type="Proteomes" id="UP000275267"/>
    </source>
</evidence>
<protein>
    <submittedName>
        <fullName evidence="1">EIN3-binding F-box protein 1-like</fullName>
    </submittedName>
</protein>
<proteinExistence type="predicted"/>
<comment type="caution">
    <text evidence="1">The sequence shown here is derived from an EMBL/GenBank/DDBJ whole genome shotgun (WGS) entry which is preliminary data.</text>
</comment>
<accession>A0A3L6PGA5</accession>